<dbReference type="Proteomes" id="UP000698800">
    <property type="component" value="Unassembled WGS sequence"/>
</dbReference>
<gene>
    <name evidence="2" type="ORF">FGG08_002268</name>
</gene>
<sequence>MSSILPALPFQSPLRLATLADLPSISLIATRGFYTSQVFRYERPLHAQYSSDTAEDYRRAFEKRIRGDQWVVVVAKDVGDAGMEVVGVCCWRLPEGSGIVGWFQQGGDGTGDPRIEPQPTPWISRDKSPTRVRLVQTAIQAAHSKHFPPTATLIVDMLAVHPVYQRRGHGRALVEWGIQLARLDGLGVGTVASNMGELLFGAMGFRGVERVRVRDEGEDDEGIEVVVVWREREVLDA</sequence>
<keyword evidence="3" id="KW-1185">Reference proteome</keyword>
<evidence type="ECO:0000313" key="3">
    <source>
        <dbReference type="Proteomes" id="UP000698800"/>
    </source>
</evidence>
<dbReference type="SUPFAM" id="SSF55729">
    <property type="entry name" value="Acyl-CoA N-acyltransferases (Nat)"/>
    <property type="match status" value="1"/>
</dbReference>
<dbReference type="CDD" id="cd04301">
    <property type="entry name" value="NAT_SF"/>
    <property type="match status" value="1"/>
</dbReference>
<dbReference type="GO" id="GO:0016747">
    <property type="term" value="F:acyltransferase activity, transferring groups other than amino-acyl groups"/>
    <property type="evidence" value="ECO:0007669"/>
    <property type="project" value="InterPro"/>
</dbReference>
<protein>
    <recommendedName>
        <fullName evidence="1">N-acetyltransferase domain-containing protein</fullName>
    </recommendedName>
</protein>
<accession>A0A9P8I9J5</accession>
<dbReference type="OrthoDB" id="4738875at2759"/>
<proteinExistence type="predicted"/>
<evidence type="ECO:0000313" key="2">
    <source>
        <dbReference type="EMBL" id="KAH0543410.1"/>
    </source>
</evidence>
<evidence type="ECO:0000259" key="1">
    <source>
        <dbReference type="PROSITE" id="PS51186"/>
    </source>
</evidence>
<dbReference type="Gene3D" id="3.40.630.30">
    <property type="match status" value="1"/>
</dbReference>
<reference evidence="2" key="1">
    <citation type="submission" date="2021-03" db="EMBL/GenBank/DDBJ databases">
        <title>Comparative genomics and phylogenomic investigation of the class Geoglossomycetes provide insights into ecological specialization and systematics.</title>
        <authorList>
            <person name="Melie T."/>
            <person name="Pirro S."/>
            <person name="Miller A.N."/>
            <person name="Quandt A."/>
        </authorList>
    </citation>
    <scope>NUCLEOTIDE SEQUENCE</scope>
    <source>
        <strain evidence="2">GBOQ0MN5Z8</strain>
    </source>
</reference>
<dbReference type="AlphaFoldDB" id="A0A9P8I9J5"/>
<dbReference type="InterPro" id="IPR052523">
    <property type="entry name" value="Trichothecene_AcTrans"/>
</dbReference>
<dbReference type="PANTHER" id="PTHR42791">
    <property type="entry name" value="GNAT FAMILY ACETYLTRANSFERASE"/>
    <property type="match status" value="1"/>
</dbReference>
<name>A0A9P8I9J5_9PEZI</name>
<dbReference type="PROSITE" id="PS51186">
    <property type="entry name" value="GNAT"/>
    <property type="match status" value="1"/>
</dbReference>
<organism evidence="2 3">
    <name type="scientific">Glutinoglossum americanum</name>
    <dbReference type="NCBI Taxonomy" id="1670608"/>
    <lineage>
        <taxon>Eukaryota</taxon>
        <taxon>Fungi</taxon>
        <taxon>Dikarya</taxon>
        <taxon>Ascomycota</taxon>
        <taxon>Pezizomycotina</taxon>
        <taxon>Geoglossomycetes</taxon>
        <taxon>Geoglossales</taxon>
        <taxon>Geoglossaceae</taxon>
        <taxon>Glutinoglossum</taxon>
    </lineage>
</organism>
<dbReference type="InterPro" id="IPR000182">
    <property type="entry name" value="GNAT_dom"/>
</dbReference>
<dbReference type="InterPro" id="IPR016181">
    <property type="entry name" value="Acyl_CoA_acyltransferase"/>
</dbReference>
<dbReference type="EMBL" id="JAGHQL010000033">
    <property type="protein sequence ID" value="KAH0543410.1"/>
    <property type="molecule type" value="Genomic_DNA"/>
</dbReference>
<comment type="caution">
    <text evidence="2">The sequence shown here is derived from an EMBL/GenBank/DDBJ whole genome shotgun (WGS) entry which is preliminary data.</text>
</comment>
<dbReference type="PANTHER" id="PTHR42791:SF2">
    <property type="entry name" value="N-ACETYLTRANSFERASE DOMAIN-CONTAINING PROTEIN"/>
    <property type="match status" value="1"/>
</dbReference>
<dbReference type="Pfam" id="PF00583">
    <property type="entry name" value="Acetyltransf_1"/>
    <property type="match status" value="1"/>
</dbReference>
<feature type="domain" description="N-acetyltransferase" evidence="1">
    <location>
        <begin position="88"/>
        <end position="233"/>
    </location>
</feature>